<evidence type="ECO:0000259" key="3">
    <source>
        <dbReference type="PROSITE" id="PS51352"/>
    </source>
</evidence>
<evidence type="ECO:0000313" key="5">
    <source>
        <dbReference type="Proteomes" id="UP001141552"/>
    </source>
</evidence>
<feature type="coiled-coil region" evidence="1">
    <location>
        <begin position="570"/>
        <end position="611"/>
    </location>
</feature>
<evidence type="ECO:0000256" key="2">
    <source>
        <dbReference type="SAM" id="MobiDB-lite"/>
    </source>
</evidence>
<feature type="coiled-coil region" evidence="1">
    <location>
        <begin position="89"/>
        <end position="144"/>
    </location>
</feature>
<dbReference type="CDD" id="cd02982">
    <property type="entry name" value="PDI_b'_family"/>
    <property type="match status" value="1"/>
</dbReference>
<feature type="domain" description="Thioredoxin" evidence="3">
    <location>
        <begin position="1367"/>
        <end position="1507"/>
    </location>
</feature>
<dbReference type="InterPro" id="IPR036249">
    <property type="entry name" value="Thioredoxin-like_sf"/>
</dbReference>
<dbReference type="InterPro" id="IPR013766">
    <property type="entry name" value="Thioredoxin_domain"/>
</dbReference>
<dbReference type="Gene3D" id="3.40.30.10">
    <property type="entry name" value="Glutaredoxin"/>
    <property type="match status" value="7"/>
</dbReference>
<evidence type="ECO:0000256" key="1">
    <source>
        <dbReference type="SAM" id="Coils"/>
    </source>
</evidence>
<proteinExistence type="predicted"/>
<keyword evidence="5" id="KW-1185">Reference proteome</keyword>
<dbReference type="SUPFAM" id="SSF52833">
    <property type="entry name" value="Thioredoxin-like"/>
    <property type="match status" value="6"/>
</dbReference>
<dbReference type="PANTHER" id="PTHR33883">
    <property type="entry name" value="WPP DOMAIN-ASSOCIATED PROTEIN"/>
    <property type="match status" value="1"/>
</dbReference>
<organism evidence="4 5">
    <name type="scientific">Turnera subulata</name>
    <dbReference type="NCBI Taxonomy" id="218843"/>
    <lineage>
        <taxon>Eukaryota</taxon>
        <taxon>Viridiplantae</taxon>
        <taxon>Streptophyta</taxon>
        <taxon>Embryophyta</taxon>
        <taxon>Tracheophyta</taxon>
        <taxon>Spermatophyta</taxon>
        <taxon>Magnoliopsida</taxon>
        <taxon>eudicotyledons</taxon>
        <taxon>Gunneridae</taxon>
        <taxon>Pentapetalae</taxon>
        <taxon>rosids</taxon>
        <taxon>fabids</taxon>
        <taxon>Malpighiales</taxon>
        <taxon>Passifloraceae</taxon>
        <taxon>Turnera</taxon>
    </lineage>
</organism>
<dbReference type="Proteomes" id="UP001141552">
    <property type="component" value="Unassembled WGS sequence"/>
</dbReference>
<feature type="domain" description="Thioredoxin" evidence="3">
    <location>
        <begin position="1056"/>
        <end position="1216"/>
    </location>
</feature>
<dbReference type="Pfam" id="PF13848">
    <property type="entry name" value="Thioredoxin_6"/>
    <property type="match status" value="1"/>
</dbReference>
<dbReference type="InterPro" id="IPR037490">
    <property type="entry name" value="WAP"/>
</dbReference>
<dbReference type="PROSITE" id="PS51352">
    <property type="entry name" value="THIOREDOXIN_2"/>
    <property type="match status" value="3"/>
</dbReference>
<reference evidence="4" key="2">
    <citation type="journal article" date="2023" name="Plants (Basel)">
        <title>Annotation of the Turnera subulata (Passifloraceae) Draft Genome Reveals the S-Locus Evolved after the Divergence of Turneroideae from Passifloroideae in a Stepwise Manner.</title>
        <authorList>
            <person name="Henning P.M."/>
            <person name="Roalson E.H."/>
            <person name="Mir W."/>
            <person name="McCubbin A.G."/>
            <person name="Shore J.S."/>
        </authorList>
    </citation>
    <scope>NUCLEOTIDE SEQUENCE</scope>
    <source>
        <strain evidence="4">F60SS</strain>
    </source>
</reference>
<dbReference type="PANTHER" id="PTHR33883:SF7">
    <property type="entry name" value="OS04G0521600 PROTEIN"/>
    <property type="match status" value="1"/>
</dbReference>
<dbReference type="EMBL" id="JAKUCV010001367">
    <property type="protein sequence ID" value="KAJ4846675.1"/>
    <property type="molecule type" value="Genomic_DNA"/>
</dbReference>
<feature type="domain" description="Thioredoxin" evidence="3">
    <location>
        <begin position="1735"/>
        <end position="1872"/>
    </location>
</feature>
<keyword evidence="1" id="KW-0175">Coiled coil</keyword>
<sequence>MDEVLGKGGRFKTSIADSTMMWILQCAMNKAHERVHSKQGVIARLNEMSKFYELAVMQLEGCLTFVQEEADSSLESSDEETLFDLAEIRDRLRGRLRELELAISEKDRELTQRLENESKLRQAVEHTEREMNSLRANLELEKTKGEGGEEDREEFSELKNSVDQQVWNIKRKLDPDKRIFYKRRSQSFDCIKMEQMSNDINILKETMDLAFGRMHSAIELELKDQQFRWMIEKDAMAILIKGFIRDTKEDFNSEVKRRERQVSARLSKDLSGLMEEIKCLHEELDNLATPQSNLEEKQPKFSVKRSSSLGHNYRLPEDVIPKTDVKTEKTILLGEANPENDRVRRVAMLVKGHESIIRRKNMEVKRKPEVIKEKGFPQCKKEKDPPGFPQCKKEKDPPRYLQRTREVIARLEKLINWNVQLGESLGSDQGENSNEISAAETSFSSPNTTEWAKSQIDSLDAVWEKLSKSPRSHRANEELQSEIRKLKQEKEDANLQAILYEDTYGILLEGLVFDFWSQLNAYDLEIQVRDAMHEHLMKEMTDQCIEKDQFVAIEARNREEIYSLVFGEAVKELGSNLSSASIECQEARERINCLEEKIVEAMERINCLEEKIVEGALREEISIVFFRDVCKHWNEAAETYDVESLVEEKIFSIVTEETIKDTVSLANQTESKYKALQSIENCVCGFPMSSESFQSIESSLQEEVCKVFLKEMFREWKGQIDSFNMECLIREEIYLIVVVEAAKGASNTYGDIQAREHLRISEDFIYASELHRNLESDDESILFQKEESPQKFTAFEDFTEIPSTDVWIHTAHSDKGLKLIELDKPETFRTLLTGMESTAISISSKVGEALKQVAVSKELLSELRCRLGIVDDQMAPIEPVRNLELSLLQPKEDEKLKVTIPESAFKPIMELSQAFVDFERRVEEKLGPNISRLEAAIHYLDPLAEAVASLKRKEWLYRQAFLRRCESLRMAEEEVDLLGDQVEVFQDILEKIFQTLKALLFLFTYFLVFSAITYFTSPSLPPDPYLSSPSVLAKALSFFDQYFYQVNVFNHDHHHHQETITLTLPPARTLLNGRSITRQPNPVDDDDRRTSFVVVLTDDNFTDFVSGNQYVLVDFYAPWCYWSNRLRRHYEAAASLLNGEAVLAKVDATAETGLAKRFHIQGYPTIMMFVNGEGSGVYYDERTGEAIAAWVRQKMNPLPTVKTVEEAERILAAKSFIVVGFLYSFEGADTEELYVASKQHLDIDFYITTDADVARFLHIGDNRPALAVMRKINGKFASSHFSYGGPFTRSTISEFISALKSLPTANPFDDDKMRAEKQVVTGLSDQDKSSWPENAMIGDLPEEPMDIVSSNEKSLRLEKTMMNMFPGDLETSWPDKAIANPVNNHVDSSWRDEPVLVDEEDVVVLTIENFSGFVARNRYVMLNFYAPWCTWSQKLAPEYAAAATILKDEVVLAKIDATKEPELAKLYEIKEYPTVYLLIGGSQKVLYSASEGRTRDAIATWVRSRMNPAVHTVTTTQEAQLLLAHRAVLVMGVLNTLEGPESDVLRAVSEDHMEVNLYRTANVDVARLFQIDPHIRRPALFMMRRESFSGNHCHIPYDGPFTSSDLSDFVSMHKSPLLSPVSKFDYGEESSNQLIRMPLDKPVADKFNDHEKSMMPMDKTVANEFDDHDSFSWSWTVNPVINFFKNHVKRPQPNSQLNNEFDDFLHSSWSDDQPVANALSDHEESLWSNKGETNIVHNDVESSLEDKPQLVDEKDVVVLTRMNISDFLAKNRYVMLVFYAPWCYWSRRLAPAYAAAATLLKDEAVLAKVDCTLEVELAREYEIKAYPTMIFLIGGDQKLHCSDAIVTWIKQKMDVVTQNVETTVEAKRILADKSMMIMAFLDNLEGPDSVEVSAASKLHVDVKFYQTADADVAQSFHIDPEIKRPALVMLKRNAPNGWRIVNFDGPFTRTEISDFVSTYRVPSVITFREEDASRIFDDPLKKLWLFAPRDSWEARNIFEEAAYAFQGKILFIFADVDGFGAQQAYVFGVTDNSPTVLAYNQDDNNLVQRYNGRLTSSGIQSFAKEILEGKFEKQEVTMSKKLSDFYYTALGTRAVEEYLERS</sequence>
<gene>
    <name evidence="4" type="ORF">Tsubulata_019720</name>
</gene>
<protein>
    <recommendedName>
        <fullName evidence="3">Thioredoxin domain-containing protein</fullName>
    </recommendedName>
</protein>
<name>A0A9Q0JN31_9ROSI</name>
<accession>A0A9Q0JN31</accession>
<dbReference type="Pfam" id="PF00085">
    <property type="entry name" value="Thioredoxin"/>
    <property type="match status" value="3"/>
</dbReference>
<comment type="caution">
    <text evidence="4">The sequence shown here is derived from an EMBL/GenBank/DDBJ whole genome shotgun (WGS) entry which is preliminary data.</text>
</comment>
<evidence type="ECO:0000313" key="4">
    <source>
        <dbReference type="EMBL" id="KAJ4846675.1"/>
    </source>
</evidence>
<reference evidence="4" key="1">
    <citation type="submission" date="2022-02" db="EMBL/GenBank/DDBJ databases">
        <authorList>
            <person name="Henning P.M."/>
            <person name="McCubbin A.G."/>
            <person name="Shore J.S."/>
        </authorList>
    </citation>
    <scope>NUCLEOTIDE SEQUENCE</scope>
    <source>
        <strain evidence="4">F60SS</strain>
        <tissue evidence="4">Leaves</tissue>
    </source>
</reference>
<dbReference type="OrthoDB" id="1868826at2759"/>
<dbReference type="CDD" id="cd02981">
    <property type="entry name" value="PDI_b_family"/>
    <property type="match status" value="3"/>
</dbReference>
<dbReference type="CDD" id="cd02961">
    <property type="entry name" value="PDI_a_family"/>
    <property type="match status" value="3"/>
</dbReference>
<feature type="region of interest" description="Disordered" evidence="2">
    <location>
        <begin position="426"/>
        <end position="449"/>
    </location>
</feature>
<feature type="region of interest" description="Disordered" evidence="2">
    <location>
        <begin position="377"/>
        <end position="399"/>
    </location>
</feature>
<feature type="coiled-coil region" evidence="1">
    <location>
        <begin position="472"/>
        <end position="503"/>
    </location>
</feature>